<reference evidence="3 4" key="1">
    <citation type="journal article" date="2018" name="Mol. Plant">
        <title>The genome of Artemisia annua provides insight into the evolution of Asteraceae family and artemisinin biosynthesis.</title>
        <authorList>
            <person name="Shen Q."/>
            <person name="Zhang L."/>
            <person name="Liao Z."/>
            <person name="Wang S."/>
            <person name="Yan T."/>
            <person name="Shi P."/>
            <person name="Liu M."/>
            <person name="Fu X."/>
            <person name="Pan Q."/>
            <person name="Wang Y."/>
            <person name="Lv Z."/>
            <person name="Lu X."/>
            <person name="Zhang F."/>
            <person name="Jiang W."/>
            <person name="Ma Y."/>
            <person name="Chen M."/>
            <person name="Hao X."/>
            <person name="Li L."/>
            <person name="Tang Y."/>
            <person name="Lv G."/>
            <person name="Zhou Y."/>
            <person name="Sun X."/>
            <person name="Brodelius P.E."/>
            <person name="Rose J.K.C."/>
            <person name="Tang K."/>
        </authorList>
    </citation>
    <scope>NUCLEOTIDE SEQUENCE [LARGE SCALE GENOMIC DNA]</scope>
    <source>
        <strain evidence="4">cv. Huhao1</strain>
        <tissue evidence="3">Leaf</tissue>
    </source>
</reference>
<evidence type="ECO:0000259" key="2">
    <source>
        <dbReference type="PROSITE" id="PS00028"/>
    </source>
</evidence>
<dbReference type="InterPro" id="IPR013087">
    <property type="entry name" value="Znf_C2H2_type"/>
</dbReference>
<feature type="compositionally biased region" description="Basic and acidic residues" evidence="1">
    <location>
        <begin position="673"/>
        <end position="692"/>
    </location>
</feature>
<feature type="domain" description="C2H2-type" evidence="2">
    <location>
        <begin position="396"/>
        <end position="418"/>
    </location>
</feature>
<evidence type="ECO:0000313" key="4">
    <source>
        <dbReference type="Proteomes" id="UP000245207"/>
    </source>
</evidence>
<keyword evidence="3" id="KW-0067">ATP-binding</keyword>
<evidence type="ECO:0000313" key="3">
    <source>
        <dbReference type="EMBL" id="PWA87267.1"/>
    </source>
</evidence>
<feature type="region of interest" description="Disordered" evidence="1">
    <location>
        <begin position="142"/>
        <end position="166"/>
    </location>
</feature>
<comment type="caution">
    <text evidence="3">The sequence shown here is derived from an EMBL/GenBank/DDBJ whole genome shotgun (WGS) entry which is preliminary data.</text>
</comment>
<dbReference type="AlphaFoldDB" id="A0A2U1PNK3"/>
<feature type="compositionally biased region" description="Polar residues" evidence="1">
    <location>
        <begin position="717"/>
        <end position="732"/>
    </location>
</feature>
<keyword evidence="3" id="KW-0378">Hydrolase</keyword>
<dbReference type="PROSITE" id="PS00028">
    <property type="entry name" value="ZINC_FINGER_C2H2_1"/>
    <property type="match status" value="1"/>
</dbReference>
<dbReference type="GO" id="GO:0004386">
    <property type="term" value="F:helicase activity"/>
    <property type="evidence" value="ECO:0007669"/>
    <property type="project" value="UniProtKB-KW"/>
</dbReference>
<feature type="region of interest" description="Disordered" evidence="1">
    <location>
        <begin position="661"/>
        <end position="752"/>
    </location>
</feature>
<keyword evidence="3" id="KW-0547">Nucleotide-binding</keyword>
<keyword evidence="3" id="KW-0347">Helicase</keyword>
<accession>A0A2U1PNK3</accession>
<dbReference type="PANTHER" id="PTHR45786">
    <property type="entry name" value="DNA BINDING PROTEIN-LIKE"/>
    <property type="match status" value="1"/>
</dbReference>
<organism evidence="3 4">
    <name type="scientific">Artemisia annua</name>
    <name type="common">Sweet wormwood</name>
    <dbReference type="NCBI Taxonomy" id="35608"/>
    <lineage>
        <taxon>Eukaryota</taxon>
        <taxon>Viridiplantae</taxon>
        <taxon>Streptophyta</taxon>
        <taxon>Embryophyta</taxon>
        <taxon>Tracheophyta</taxon>
        <taxon>Spermatophyta</taxon>
        <taxon>Magnoliopsida</taxon>
        <taxon>eudicotyledons</taxon>
        <taxon>Gunneridae</taxon>
        <taxon>Pentapetalae</taxon>
        <taxon>asterids</taxon>
        <taxon>campanulids</taxon>
        <taxon>Asterales</taxon>
        <taxon>Asteraceae</taxon>
        <taxon>Asteroideae</taxon>
        <taxon>Anthemideae</taxon>
        <taxon>Artemisiinae</taxon>
        <taxon>Artemisia</taxon>
    </lineage>
</organism>
<dbReference type="PANTHER" id="PTHR45786:SF74">
    <property type="entry name" value="ATP-DEPENDENT DNA HELICASE"/>
    <property type="match status" value="1"/>
</dbReference>
<name>A0A2U1PNK3_ARTAN</name>
<sequence length="752" mass="83272">MKQKSKTTPENIRPHLLQNKKINIRDNTHGLVDCDAQNYNKQNYSCPLFVPSSASSISSATVDKVDTNSLKANIDQKSSNVKNHEAEIHYVRVAGTSQSGPPNFFSPLRRKQSNLFRPLGNTVGASYPNAVTEANNDLLEQREEAAHSGPQQNCERGSPRDESKLTPMHHDCLQVNPLEPFKQGIANSFDHRCERSEENLTLGVCSTLNGSVHDSGDGSPSDVMKGSFPPKRKRGRPRNTCKIAPVQRNCLESNAQVHAPSVMHTPLQPLQSDATCFSDASERQEETTEPAARYVHQQNSMVDLHANLDASLDGAGEGPSSDVIEQTFRQTRKRGRLRNAMANSHGTENNRAKELDAPTSLLRPVVMIIQISEGSTSYAPDNTSPAYDDLGDCTECCNYCNAAFWRGERLAGHAYGSHVSHYHFCCGNDSPPLDPEIVQGLIHFLDAHNELVQIFRTARDKCAGADVPEFKIRLYSGEGPRGYELPSSNSLGAIVFDRGPESESNYDVVLEYRNGLVKRISKIHKSYMSLQFPLIFIYGQPGFHTKLMLRTANPDDEPKSAPKLLQAPSGSSQTAVALTNEQSSEQKKGDETSEASVALPEKEVDQGKELHQHDLQTPDKMLIQNQETSGRTIEIPNFIASKTPFTCAIADYFMKRVARKKNEETSKGPVNLPKKEVEQGKEPHKHNLETPDKMLIGTQETSGTPPETIALIKQEPLKTTNEQNTPQESSTKTVKRVLFENQPSQSKKQKVD</sequence>
<dbReference type="OrthoDB" id="10051381at2759"/>
<dbReference type="Proteomes" id="UP000245207">
    <property type="component" value="Unassembled WGS sequence"/>
</dbReference>
<protein>
    <submittedName>
        <fullName evidence="3">DNA helicase Pif1-like protein</fullName>
    </submittedName>
</protein>
<gene>
    <name evidence="3" type="ORF">CTI12_AA134040</name>
</gene>
<keyword evidence="4" id="KW-1185">Reference proteome</keyword>
<proteinExistence type="predicted"/>
<feature type="compositionally biased region" description="Basic and acidic residues" evidence="1">
    <location>
        <begin position="157"/>
        <end position="166"/>
    </location>
</feature>
<feature type="region of interest" description="Disordered" evidence="1">
    <location>
        <begin position="212"/>
        <end position="238"/>
    </location>
</feature>
<feature type="region of interest" description="Disordered" evidence="1">
    <location>
        <begin position="552"/>
        <end position="596"/>
    </location>
</feature>
<evidence type="ECO:0000256" key="1">
    <source>
        <dbReference type="SAM" id="MobiDB-lite"/>
    </source>
</evidence>
<dbReference type="EMBL" id="PKPP01000932">
    <property type="protein sequence ID" value="PWA87267.1"/>
    <property type="molecule type" value="Genomic_DNA"/>
</dbReference>
<feature type="compositionally biased region" description="Polar residues" evidence="1">
    <location>
        <begin position="568"/>
        <end position="583"/>
    </location>
</feature>